<dbReference type="SMART" id="SM00327">
    <property type="entry name" value="VWA"/>
    <property type="match status" value="1"/>
</dbReference>
<dbReference type="Pfam" id="PF08487">
    <property type="entry name" value="VIT"/>
    <property type="match status" value="1"/>
</dbReference>
<dbReference type="Gene3D" id="3.40.50.410">
    <property type="entry name" value="von Willebrand factor, type A domain"/>
    <property type="match status" value="1"/>
</dbReference>
<feature type="compositionally biased region" description="Basic and acidic residues" evidence="1">
    <location>
        <begin position="751"/>
        <end position="777"/>
    </location>
</feature>
<dbReference type="AlphaFoldDB" id="L8HH59"/>
<name>L8HH59_ACACF</name>
<dbReference type="InterPro" id="IPR036465">
    <property type="entry name" value="vWFA_dom_sf"/>
</dbReference>
<evidence type="ECO:0000259" key="3">
    <source>
        <dbReference type="PROSITE" id="PS51468"/>
    </source>
</evidence>
<dbReference type="Proteomes" id="UP000011083">
    <property type="component" value="Unassembled WGS sequence"/>
</dbReference>
<dbReference type="Pfam" id="PF13768">
    <property type="entry name" value="VWA_3"/>
    <property type="match status" value="2"/>
</dbReference>
<dbReference type="STRING" id="1257118.L8HH59"/>
<feature type="region of interest" description="Disordered" evidence="1">
    <location>
        <begin position="750"/>
        <end position="797"/>
    </location>
</feature>
<protein>
    <submittedName>
        <fullName evidence="4">von Willebrand factor type A domain containing protein</fullName>
    </submittedName>
</protein>
<sequence length="925" mass="100931">MQVAKRPRLVRPAFGLRCRCGHVARSTGRAQALQYREEEEPHTNIPLVGVKASATITDVACEVTLVQRYRNDEEVPLEVGYTFPLDSRAAVCRFEVELDGKRVVGSVLPHAQARDAYGDAIAEGSGAYLLEQKKEEIFQMNVGNLPPGKECTIYITYVAELPLEGEMVRFTLPTTIAPRYQGQGTTASEREALKEVTTMSSTSSSSSSSKPYGLELDIAIEMPSPVLSVESPSHPIRFQLNGDTPTKGRVTLATQETALDRDFVLMIQQKDAHQPGLWVDSERQAVMLSLYPKFIEVEQKREFIFLLDRSGSMAGSSMNDAKNALQLFLRSLPEGCKFNIVGFGSKYEFLFRQSRAYDDRSLQEASDAVPRMNANMGGTELLAPITEILEDHSDPSYSRQIFVLTDGEVSNTEAVLRTIRERTGRKMSDEVMSAVERGVCTYQGARHFADQFWYHCKTCYSSDPMSGCCVVCKEVCHKDHDLEPRYGRKPISLPPTVQLRVFALGIGAAVSRELVLGMAAAGRGTAEFVVPGERLESKVVRQLRLAMQPSVDDVTVDWGAGWGPVLAQAPETPPPLFDGTRLCLFGLVKPDAALPQGAEEPVQVSYTSPATRERETLEFPPAAAATASTSVVRTLAAKHRISELAQKEADAFRTEKDKFKAEIEALGVKDERDEATQGTMQRRVVPSYNVSGALFGAAFGGGGRGGGRGGRGGSRGGSRGGRGGGLGSGGRGGFGGAAAYGGSGYGGQGFRFDEADRTDHRDRERSRSRSPTREVGVKRKRGRARQSASIDEDEGENFDEMQIDRALAGAQGEKNGHGQLARLVVLQRANGSFELNDKLAQLIGVSLSELHAKLRRICSGEASEGKQQQVWATALALAFLESRLGAIADDWAMMADKSRRWLRRETAADRALANVDWLNEAKKAL</sequence>
<dbReference type="SUPFAM" id="SSF53300">
    <property type="entry name" value="vWA-like"/>
    <property type="match status" value="1"/>
</dbReference>
<evidence type="ECO:0000256" key="1">
    <source>
        <dbReference type="SAM" id="MobiDB-lite"/>
    </source>
</evidence>
<dbReference type="PANTHER" id="PTHR45737:SF6">
    <property type="entry name" value="VON WILLEBRAND FACTOR A DOMAIN-CONTAINING PROTEIN 5A"/>
    <property type="match status" value="1"/>
</dbReference>
<organism evidence="4 5">
    <name type="scientific">Acanthamoeba castellanii (strain ATCC 30010 / Neff)</name>
    <dbReference type="NCBI Taxonomy" id="1257118"/>
    <lineage>
        <taxon>Eukaryota</taxon>
        <taxon>Amoebozoa</taxon>
        <taxon>Discosea</taxon>
        <taxon>Longamoebia</taxon>
        <taxon>Centramoebida</taxon>
        <taxon>Acanthamoebidae</taxon>
        <taxon>Acanthamoeba</taxon>
    </lineage>
</organism>
<reference evidence="4 5" key="1">
    <citation type="journal article" date="2013" name="Genome Biol.">
        <title>Genome of Acanthamoeba castellanii highlights extensive lateral gene transfer and early evolution of tyrosine kinase signaling.</title>
        <authorList>
            <person name="Clarke M."/>
            <person name="Lohan A.J."/>
            <person name="Liu B."/>
            <person name="Lagkouvardos I."/>
            <person name="Roy S."/>
            <person name="Zafar N."/>
            <person name="Bertelli C."/>
            <person name="Schilde C."/>
            <person name="Kianianmomeni A."/>
            <person name="Burglin T.R."/>
            <person name="Frech C."/>
            <person name="Turcotte B."/>
            <person name="Kopec K.O."/>
            <person name="Synnott J.M."/>
            <person name="Choo C."/>
            <person name="Paponov I."/>
            <person name="Finkler A."/>
            <person name="Soon Heng Tan C."/>
            <person name="Hutchins A.P."/>
            <person name="Weinmeier T."/>
            <person name="Rattei T."/>
            <person name="Chu J.S."/>
            <person name="Gimenez G."/>
            <person name="Irimia M."/>
            <person name="Rigden D.J."/>
            <person name="Fitzpatrick D.A."/>
            <person name="Lorenzo-Morales J."/>
            <person name="Bateman A."/>
            <person name="Chiu C.H."/>
            <person name="Tang P."/>
            <person name="Hegemann P."/>
            <person name="Fromm H."/>
            <person name="Raoult D."/>
            <person name="Greub G."/>
            <person name="Miranda-Saavedra D."/>
            <person name="Chen N."/>
            <person name="Nash P."/>
            <person name="Ginger M.L."/>
            <person name="Horn M."/>
            <person name="Schaap P."/>
            <person name="Caler L."/>
            <person name="Loftus B."/>
        </authorList>
    </citation>
    <scope>NUCLEOTIDE SEQUENCE [LARGE SCALE GENOMIC DNA]</scope>
    <source>
        <strain evidence="4 5">Neff</strain>
    </source>
</reference>
<feature type="region of interest" description="Disordered" evidence="1">
    <location>
        <begin position="699"/>
        <end position="729"/>
    </location>
</feature>
<dbReference type="PANTHER" id="PTHR45737">
    <property type="entry name" value="VON WILLEBRAND FACTOR A DOMAIN-CONTAINING PROTEIN 5A"/>
    <property type="match status" value="1"/>
</dbReference>
<dbReference type="InterPro" id="IPR013694">
    <property type="entry name" value="VIT"/>
</dbReference>
<feature type="domain" description="VWFA" evidence="2">
    <location>
        <begin position="302"/>
        <end position="543"/>
    </location>
</feature>
<evidence type="ECO:0000259" key="2">
    <source>
        <dbReference type="PROSITE" id="PS50234"/>
    </source>
</evidence>
<dbReference type="InterPro" id="IPR002035">
    <property type="entry name" value="VWF_A"/>
</dbReference>
<dbReference type="KEGG" id="acan:ACA1_175860"/>
<dbReference type="EMBL" id="KB007811">
    <property type="protein sequence ID" value="ELR24909.1"/>
    <property type="molecule type" value="Genomic_DNA"/>
</dbReference>
<dbReference type="PROSITE" id="PS51468">
    <property type="entry name" value="VIT"/>
    <property type="match status" value="1"/>
</dbReference>
<dbReference type="PROSITE" id="PS50234">
    <property type="entry name" value="VWFA"/>
    <property type="match status" value="1"/>
</dbReference>
<dbReference type="RefSeq" id="XP_004356809.1">
    <property type="nucleotide sequence ID" value="XM_004356756.1"/>
</dbReference>
<accession>L8HH59</accession>
<proteinExistence type="predicted"/>
<evidence type="ECO:0000313" key="5">
    <source>
        <dbReference type="Proteomes" id="UP000011083"/>
    </source>
</evidence>
<feature type="domain" description="VIT" evidence="3">
    <location>
        <begin position="31"/>
        <end position="159"/>
    </location>
</feature>
<evidence type="ECO:0000313" key="4">
    <source>
        <dbReference type="EMBL" id="ELR24909.1"/>
    </source>
</evidence>
<gene>
    <name evidence="4" type="ORF">ACA1_175860</name>
</gene>
<dbReference type="OrthoDB" id="30900at2759"/>
<keyword evidence="5" id="KW-1185">Reference proteome</keyword>
<dbReference type="VEuPathDB" id="AmoebaDB:ACA1_175860"/>
<dbReference type="GeneID" id="14925943"/>
<dbReference type="SMART" id="SM00609">
    <property type="entry name" value="VIT"/>
    <property type="match status" value="1"/>
</dbReference>